<proteinExistence type="predicted"/>
<dbReference type="EMBL" id="CAFBPU010000049">
    <property type="protein sequence ID" value="CAB5038005.1"/>
    <property type="molecule type" value="Genomic_DNA"/>
</dbReference>
<evidence type="ECO:0000313" key="6">
    <source>
        <dbReference type="EMBL" id="CAB4945710.1"/>
    </source>
</evidence>
<evidence type="ECO:0000256" key="3">
    <source>
        <dbReference type="ARBA" id="ARBA00023163"/>
    </source>
</evidence>
<reference evidence="6" key="1">
    <citation type="submission" date="2020-05" db="EMBL/GenBank/DDBJ databases">
        <authorList>
            <person name="Chiriac C."/>
            <person name="Salcher M."/>
            <person name="Ghai R."/>
            <person name="Kavagutti S V."/>
        </authorList>
    </citation>
    <scope>NUCLEOTIDE SEQUENCE</scope>
</reference>
<dbReference type="PROSITE" id="PS51078">
    <property type="entry name" value="ICLR_ED"/>
    <property type="match status" value="1"/>
</dbReference>
<dbReference type="GO" id="GO:0045892">
    <property type="term" value="P:negative regulation of DNA-templated transcription"/>
    <property type="evidence" value="ECO:0007669"/>
    <property type="project" value="TreeGrafter"/>
</dbReference>
<evidence type="ECO:0000313" key="7">
    <source>
        <dbReference type="EMBL" id="CAB5038005.1"/>
    </source>
</evidence>
<dbReference type="InterPro" id="IPR014757">
    <property type="entry name" value="Tscrpt_reg_IclR_C"/>
</dbReference>
<evidence type="ECO:0000256" key="2">
    <source>
        <dbReference type="ARBA" id="ARBA00023125"/>
    </source>
</evidence>
<evidence type="ECO:0000256" key="1">
    <source>
        <dbReference type="ARBA" id="ARBA00023015"/>
    </source>
</evidence>
<dbReference type="EMBL" id="CAFBND010000051">
    <property type="protein sequence ID" value="CAB4945710.1"/>
    <property type="molecule type" value="Genomic_DNA"/>
</dbReference>
<dbReference type="PROSITE" id="PS51077">
    <property type="entry name" value="HTH_ICLR"/>
    <property type="match status" value="1"/>
</dbReference>
<dbReference type="InterPro" id="IPR050707">
    <property type="entry name" value="HTH_MetabolicPath_Reg"/>
</dbReference>
<dbReference type="SUPFAM" id="SSF46785">
    <property type="entry name" value="Winged helix' DNA-binding domain"/>
    <property type="match status" value="1"/>
</dbReference>
<keyword evidence="1" id="KW-0805">Transcription regulation</keyword>
<organism evidence="6">
    <name type="scientific">freshwater metagenome</name>
    <dbReference type="NCBI Taxonomy" id="449393"/>
    <lineage>
        <taxon>unclassified sequences</taxon>
        <taxon>metagenomes</taxon>
        <taxon>ecological metagenomes</taxon>
    </lineage>
</organism>
<accession>A0A6J7JQ47</accession>
<evidence type="ECO:0000259" key="4">
    <source>
        <dbReference type="PROSITE" id="PS51077"/>
    </source>
</evidence>
<keyword evidence="3" id="KW-0804">Transcription</keyword>
<dbReference type="Pfam" id="PF01614">
    <property type="entry name" value="IclR_C"/>
    <property type="match status" value="1"/>
</dbReference>
<gene>
    <name evidence="6" type="ORF">UFOPK3752_01342</name>
    <name evidence="7" type="ORF">UFOPK4150_01927</name>
</gene>
<keyword evidence="2" id="KW-0238">DNA-binding</keyword>
<dbReference type="Gene3D" id="1.10.10.10">
    <property type="entry name" value="Winged helix-like DNA-binding domain superfamily/Winged helix DNA-binding domain"/>
    <property type="match status" value="1"/>
</dbReference>
<name>A0A6J7JQ47_9ZZZZ</name>
<evidence type="ECO:0000259" key="5">
    <source>
        <dbReference type="PROSITE" id="PS51078"/>
    </source>
</evidence>
<dbReference type="SUPFAM" id="SSF55781">
    <property type="entry name" value="GAF domain-like"/>
    <property type="match status" value="1"/>
</dbReference>
<dbReference type="PANTHER" id="PTHR30136:SF24">
    <property type="entry name" value="HTH-TYPE TRANSCRIPTIONAL REPRESSOR ALLR"/>
    <property type="match status" value="1"/>
</dbReference>
<dbReference type="Gene3D" id="3.30.450.40">
    <property type="match status" value="1"/>
</dbReference>
<dbReference type="AlphaFoldDB" id="A0A6J7JQ47"/>
<dbReference type="InterPro" id="IPR005471">
    <property type="entry name" value="Tscrpt_reg_IclR_N"/>
</dbReference>
<feature type="domain" description="IclR-ED" evidence="5">
    <location>
        <begin position="64"/>
        <end position="245"/>
    </location>
</feature>
<dbReference type="SMART" id="SM00346">
    <property type="entry name" value="HTH_ICLR"/>
    <property type="match status" value="1"/>
</dbReference>
<dbReference type="GO" id="GO:0003700">
    <property type="term" value="F:DNA-binding transcription factor activity"/>
    <property type="evidence" value="ECO:0007669"/>
    <property type="project" value="TreeGrafter"/>
</dbReference>
<dbReference type="InterPro" id="IPR036388">
    <property type="entry name" value="WH-like_DNA-bd_sf"/>
</dbReference>
<dbReference type="Pfam" id="PF09339">
    <property type="entry name" value="HTH_IclR"/>
    <property type="match status" value="1"/>
</dbReference>
<dbReference type="GO" id="GO:0003677">
    <property type="term" value="F:DNA binding"/>
    <property type="evidence" value="ECO:0007669"/>
    <property type="project" value="UniProtKB-KW"/>
</dbReference>
<feature type="domain" description="HTH iclR-type" evidence="4">
    <location>
        <begin position="3"/>
        <end position="63"/>
    </location>
</feature>
<dbReference type="InterPro" id="IPR036390">
    <property type="entry name" value="WH_DNA-bd_sf"/>
</dbReference>
<dbReference type="PANTHER" id="PTHR30136">
    <property type="entry name" value="HELIX-TURN-HELIX TRANSCRIPTIONAL REGULATOR, ICLR FAMILY"/>
    <property type="match status" value="1"/>
</dbReference>
<dbReference type="InterPro" id="IPR029016">
    <property type="entry name" value="GAF-like_dom_sf"/>
</dbReference>
<sequence>MQADRLGRAFLALELLAEAPHGLTISEVSRTLDLPMSSTHDLLLALAQLRLVDVSESRYKIGPKATALSVKILDGLEIRSAARSHILRLMLTIQEDVYLAVPSGNQLMYVDRYIGERGVSVRIRLGERLRLHSTAVGKLFAAYDDRFRRQLLEGSRAKLTPTTITKKSDLLRELDNIWKNHFSVSHGESFTGVKGIAVPVWGVGQQLVAAVHVSSLESLVDEPRLNELVVEMNSTAAQITHDLGGSLPDLSDGWSHAAQLARR</sequence>
<protein>
    <submittedName>
        <fullName evidence="6">Unannotated protein</fullName>
    </submittedName>
</protein>